<organism evidence="8 9">
    <name type="scientific">Pseudonocardia yuanmonensis</name>
    <dbReference type="NCBI Taxonomy" id="1095914"/>
    <lineage>
        <taxon>Bacteria</taxon>
        <taxon>Bacillati</taxon>
        <taxon>Actinomycetota</taxon>
        <taxon>Actinomycetes</taxon>
        <taxon>Pseudonocardiales</taxon>
        <taxon>Pseudonocardiaceae</taxon>
        <taxon>Pseudonocardia</taxon>
    </lineage>
</organism>
<dbReference type="InterPro" id="IPR007627">
    <property type="entry name" value="RNA_pol_sigma70_r2"/>
</dbReference>
<dbReference type="SUPFAM" id="SSF88946">
    <property type="entry name" value="Sigma2 domain of RNA polymerase sigma factors"/>
    <property type="match status" value="1"/>
</dbReference>
<evidence type="ECO:0000313" key="8">
    <source>
        <dbReference type="EMBL" id="GAA4682485.1"/>
    </source>
</evidence>
<feature type="domain" description="RNA polymerase sigma-70 region 2" evidence="6">
    <location>
        <begin position="63"/>
        <end position="130"/>
    </location>
</feature>
<dbReference type="SUPFAM" id="SSF88659">
    <property type="entry name" value="Sigma3 and sigma4 domains of RNA polymerase sigma factors"/>
    <property type="match status" value="1"/>
</dbReference>
<evidence type="ECO:0000256" key="5">
    <source>
        <dbReference type="SAM" id="MobiDB-lite"/>
    </source>
</evidence>
<dbReference type="PANTHER" id="PTHR43133:SF62">
    <property type="entry name" value="RNA POLYMERASE SIGMA FACTOR SIGZ"/>
    <property type="match status" value="1"/>
</dbReference>
<evidence type="ECO:0000256" key="2">
    <source>
        <dbReference type="ARBA" id="ARBA00023015"/>
    </source>
</evidence>
<dbReference type="CDD" id="cd06171">
    <property type="entry name" value="Sigma70_r4"/>
    <property type="match status" value="1"/>
</dbReference>
<evidence type="ECO:0008006" key="10">
    <source>
        <dbReference type="Google" id="ProtNLM"/>
    </source>
</evidence>
<feature type="domain" description="RNA polymerase sigma factor 70 region 4 type 2" evidence="7">
    <location>
        <begin position="165"/>
        <end position="216"/>
    </location>
</feature>
<gene>
    <name evidence="8" type="ORF">GCM10023215_15630</name>
</gene>
<dbReference type="Gene3D" id="1.10.10.10">
    <property type="entry name" value="Winged helix-like DNA-binding domain superfamily/Winged helix DNA-binding domain"/>
    <property type="match status" value="1"/>
</dbReference>
<dbReference type="InterPro" id="IPR014284">
    <property type="entry name" value="RNA_pol_sigma-70_dom"/>
</dbReference>
<proteinExistence type="inferred from homology"/>
<comment type="caution">
    <text evidence="8">The sequence shown here is derived from an EMBL/GenBank/DDBJ whole genome shotgun (WGS) entry which is preliminary data.</text>
</comment>
<dbReference type="PANTHER" id="PTHR43133">
    <property type="entry name" value="RNA POLYMERASE ECF-TYPE SIGMA FACTO"/>
    <property type="match status" value="1"/>
</dbReference>
<evidence type="ECO:0000256" key="3">
    <source>
        <dbReference type="ARBA" id="ARBA00023082"/>
    </source>
</evidence>
<dbReference type="Proteomes" id="UP001500325">
    <property type="component" value="Unassembled WGS sequence"/>
</dbReference>
<dbReference type="InterPro" id="IPR039425">
    <property type="entry name" value="RNA_pol_sigma-70-like"/>
</dbReference>
<comment type="similarity">
    <text evidence="1">Belongs to the sigma-70 factor family. ECF subfamily.</text>
</comment>
<accession>A0ABP8W8Z5</accession>
<evidence type="ECO:0000313" key="9">
    <source>
        <dbReference type="Proteomes" id="UP001500325"/>
    </source>
</evidence>
<evidence type="ECO:0000256" key="4">
    <source>
        <dbReference type="ARBA" id="ARBA00023163"/>
    </source>
</evidence>
<evidence type="ECO:0000259" key="7">
    <source>
        <dbReference type="Pfam" id="PF08281"/>
    </source>
</evidence>
<keyword evidence="4" id="KW-0804">Transcription</keyword>
<dbReference type="InterPro" id="IPR013324">
    <property type="entry name" value="RNA_pol_sigma_r3/r4-like"/>
</dbReference>
<reference evidence="9" key="1">
    <citation type="journal article" date="2019" name="Int. J. Syst. Evol. Microbiol.">
        <title>The Global Catalogue of Microorganisms (GCM) 10K type strain sequencing project: providing services to taxonomists for standard genome sequencing and annotation.</title>
        <authorList>
            <consortium name="The Broad Institute Genomics Platform"/>
            <consortium name="The Broad Institute Genome Sequencing Center for Infectious Disease"/>
            <person name="Wu L."/>
            <person name="Ma J."/>
        </authorList>
    </citation>
    <scope>NUCLEOTIDE SEQUENCE [LARGE SCALE GENOMIC DNA]</scope>
    <source>
        <strain evidence="9">JCM 18055</strain>
    </source>
</reference>
<dbReference type="NCBIfam" id="TIGR02937">
    <property type="entry name" value="sigma70-ECF"/>
    <property type="match status" value="1"/>
</dbReference>
<protein>
    <recommendedName>
        <fullName evidence="10">RNA polymerase sigma-70 factor (ECF subfamily)</fullName>
    </recommendedName>
</protein>
<dbReference type="EMBL" id="BAABIC010000004">
    <property type="protein sequence ID" value="GAA4682485.1"/>
    <property type="molecule type" value="Genomic_DNA"/>
</dbReference>
<name>A0ABP8W8Z5_9PSEU</name>
<sequence>MNRPHAGVEHGVVRDALVADVADGAGPPRGRPRDPRPPAGRAGADAALVARLVEGDERALAEIYDRYGRPAWSLARRICVDDGLAEDVVQEVFLTLWRDPTRFDAGRGAFATWLLTLVHHKAVDAVRREAAVRRRTVSVEDTDDAPTPVGPGADQEALGAVVAGQVRDALGGLPPEQRQALALAYYGGYTQREVAALTGVPLGTVKSRMFTGLARLRTALGPPVADGRLTDGGAR</sequence>
<keyword evidence="3" id="KW-0731">Sigma factor</keyword>
<evidence type="ECO:0000256" key="1">
    <source>
        <dbReference type="ARBA" id="ARBA00010641"/>
    </source>
</evidence>
<dbReference type="InterPro" id="IPR036388">
    <property type="entry name" value="WH-like_DNA-bd_sf"/>
</dbReference>
<keyword evidence="2" id="KW-0805">Transcription regulation</keyword>
<dbReference type="InterPro" id="IPR013325">
    <property type="entry name" value="RNA_pol_sigma_r2"/>
</dbReference>
<keyword evidence="9" id="KW-1185">Reference proteome</keyword>
<evidence type="ECO:0000259" key="6">
    <source>
        <dbReference type="Pfam" id="PF04542"/>
    </source>
</evidence>
<dbReference type="Pfam" id="PF04542">
    <property type="entry name" value="Sigma70_r2"/>
    <property type="match status" value="1"/>
</dbReference>
<dbReference type="Pfam" id="PF08281">
    <property type="entry name" value="Sigma70_r4_2"/>
    <property type="match status" value="1"/>
</dbReference>
<dbReference type="Gene3D" id="1.10.1740.10">
    <property type="match status" value="1"/>
</dbReference>
<feature type="region of interest" description="Disordered" evidence="5">
    <location>
        <begin position="21"/>
        <end position="43"/>
    </location>
</feature>
<dbReference type="InterPro" id="IPR013249">
    <property type="entry name" value="RNA_pol_sigma70_r4_t2"/>
</dbReference>